<dbReference type="InterPro" id="IPR027417">
    <property type="entry name" value="P-loop_NTPase"/>
</dbReference>
<dbReference type="AlphaFoldDB" id="A0A4V3WTT9"/>
<evidence type="ECO:0000259" key="1">
    <source>
        <dbReference type="Pfam" id="PF13538"/>
    </source>
</evidence>
<dbReference type="InterPro" id="IPR000212">
    <property type="entry name" value="DNA_helicase_UvrD/REP"/>
</dbReference>
<evidence type="ECO:0000313" key="2">
    <source>
        <dbReference type="EMBL" id="THG33267.1"/>
    </source>
</evidence>
<name>A0A4V3WTT9_9MICO</name>
<evidence type="ECO:0000313" key="3">
    <source>
        <dbReference type="Proteomes" id="UP000309133"/>
    </source>
</evidence>
<comment type="caution">
    <text evidence="2">The sequence shown here is derived from an EMBL/GenBank/DDBJ whole genome shotgun (WGS) entry which is preliminary data.</text>
</comment>
<dbReference type="Proteomes" id="UP000309133">
    <property type="component" value="Unassembled WGS sequence"/>
</dbReference>
<dbReference type="GO" id="GO:0000725">
    <property type="term" value="P:recombinational repair"/>
    <property type="evidence" value="ECO:0007669"/>
    <property type="project" value="TreeGrafter"/>
</dbReference>
<keyword evidence="2" id="KW-0067">ATP-binding</keyword>
<dbReference type="RefSeq" id="WP_136426048.1">
    <property type="nucleotide sequence ID" value="NZ_SSSM01000001.1"/>
</dbReference>
<protein>
    <submittedName>
        <fullName evidence="2">RNA helicase</fullName>
    </submittedName>
</protein>
<accession>A0A4V3WTT9</accession>
<keyword evidence="2" id="KW-0547">Nucleotide-binding</keyword>
<dbReference type="SUPFAM" id="SSF52540">
    <property type="entry name" value="P-loop containing nucleoside triphosphate hydrolases"/>
    <property type="match status" value="1"/>
</dbReference>
<dbReference type="GO" id="GO:0003677">
    <property type="term" value="F:DNA binding"/>
    <property type="evidence" value="ECO:0007669"/>
    <property type="project" value="InterPro"/>
</dbReference>
<sequence>MEVVYGDQRQKAANEALVDALGPLVAEGTLYLGYPVLTTADTRVQVDALLVSLERGLIAFQYADDRPIDDGAWQEVIDSQDRLYAILEGHLSRHDALRRRRGLAFDVVTVTLFPDPVMSPADAEGAYLSVEQLHDFVAAVAPLDFPLYVSLRSALERVTNIKPIKKRNGVTREDSRGAIMKKIEKGIANLDRWQKKAAIETPDGPQRIRGLAGSGKTVVLALKAAYLHAQHPDWNIAITYYSRSLSQQISGLVTRFSFEHSYEPPDPDRLRVLHSWGGGGNPGLYTTMARAVEAPVRDFQYASGLYGMDDAFRGICRELLDYTEDMAVEPIFDAVLIDEAQDLPSEFFRLIYRFTSEPKRIVWAYDELQRLSDSAMPSTLELFGEGDSGEPLVNIENRTGEARKDIVLEVCYRNTPWALATAHALGFGIYRDAGLVQHFDDYELWAQIGYEVVHGALREGASVTLRRSAASYPPYFAEHLDSTDAVVLGSFENEAAEDAWVAREIERNLTVDELEHDDILVVIPDTYTAKKRAARLSLALARRNIPSHNVGVNTSAEEVFLPGSVAMTQIYRAKGNEAPMVYVLDAQYGTRGTSLVHSRNILFTAITRSRAWVRITGHGTGMDIVQREVKAVQEKAFELVFTLPTADELALLRRVHRDRPSAPSRSVKRVSDNLYSLLDQLERGEIEVADLPVDARERLLRQLGEQ</sequence>
<organism evidence="2 3">
    <name type="scientific">Naasia lichenicola</name>
    <dbReference type="NCBI Taxonomy" id="2565933"/>
    <lineage>
        <taxon>Bacteria</taxon>
        <taxon>Bacillati</taxon>
        <taxon>Actinomycetota</taxon>
        <taxon>Actinomycetes</taxon>
        <taxon>Micrococcales</taxon>
        <taxon>Microbacteriaceae</taxon>
        <taxon>Naasia</taxon>
    </lineage>
</organism>
<dbReference type="EMBL" id="SSSM01000001">
    <property type="protein sequence ID" value="THG33267.1"/>
    <property type="molecule type" value="Genomic_DNA"/>
</dbReference>
<dbReference type="PANTHER" id="PTHR11070">
    <property type="entry name" value="UVRD / RECB / PCRA DNA HELICASE FAMILY MEMBER"/>
    <property type="match status" value="1"/>
</dbReference>
<keyword evidence="2" id="KW-0347">Helicase</keyword>
<keyword evidence="2" id="KW-0378">Hydrolase</keyword>
<proteinExistence type="predicted"/>
<reference evidence="2 3" key="1">
    <citation type="submission" date="2019-04" db="EMBL/GenBank/DDBJ databases">
        <authorList>
            <person name="Jiang L."/>
        </authorList>
    </citation>
    <scope>NUCLEOTIDE SEQUENCE [LARGE SCALE GENOMIC DNA]</scope>
    <source>
        <strain evidence="2 3">YIM 131853</strain>
    </source>
</reference>
<dbReference type="PANTHER" id="PTHR11070:SF2">
    <property type="entry name" value="ATP-DEPENDENT DNA HELICASE SRS2"/>
    <property type="match status" value="1"/>
</dbReference>
<dbReference type="InterPro" id="IPR027785">
    <property type="entry name" value="UvrD-like_helicase_C"/>
</dbReference>
<dbReference type="GO" id="GO:0005524">
    <property type="term" value="F:ATP binding"/>
    <property type="evidence" value="ECO:0007669"/>
    <property type="project" value="InterPro"/>
</dbReference>
<feature type="domain" description="UvrD-like helicase C-terminal" evidence="1">
    <location>
        <begin position="568"/>
        <end position="615"/>
    </location>
</feature>
<dbReference type="Pfam" id="PF13538">
    <property type="entry name" value="UvrD_C_2"/>
    <property type="match status" value="1"/>
</dbReference>
<dbReference type="GO" id="GO:0043138">
    <property type="term" value="F:3'-5' DNA helicase activity"/>
    <property type="evidence" value="ECO:0007669"/>
    <property type="project" value="TreeGrafter"/>
</dbReference>
<keyword evidence="3" id="KW-1185">Reference proteome</keyword>
<gene>
    <name evidence="2" type="ORF">E6C64_02635</name>
</gene>
<dbReference type="Gene3D" id="3.40.50.300">
    <property type="entry name" value="P-loop containing nucleotide triphosphate hydrolases"/>
    <property type="match status" value="2"/>
</dbReference>
<dbReference type="OrthoDB" id="9787585at2"/>